<reference evidence="1 2" key="1">
    <citation type="journal article" date="2014" name="Genome Announc.">
        <title>Draft Genome Sequence of the Agar-Degrading Bacterium Catenovulum sp. Strain DS-2, Isolated from Intestines of Haliotis diversicolor.</title>
        <authorList>
            <person name="Shan D."/>
            <person name="Li X."/>
            <person name="Gu Z."/>
            <person name="Wei G."/>
            <person name="Gao Z."/>
            <person name="Shao Z."/>
        </authorList>
    </citation>
    <scope>NUCLEOTIDE SEQUENCE [LARGE SCALE GENOMIC DNA]</scope>
    <source>
        <strain evidence="1 2">DS-2</strain>
    </source>
</reference>
<dbReference type="InterPro" id="IPR017521">
    <property type="entry name" value="Sugar_tfrase_PEP-CTERM_Stp1"/>
</dbReference>
<comment type="caution">
    <text evidence="1">The sequence shown here is derived from an EMBL/GenBank/DDBJ whole genome shotgun (WGS) entry which is preliminary data.</text>
</comment>
<gene>
    <name evidence="1" type="ORF">DS2_04825</name>
</gene>
<evidence type="ECO:0000313" key="1">
    <source>
        <dbReference type="EMBL" id="EWH11152.1"/>
    </source>
</evidence>
<dbReference type="OrthoDB" id="9807209at2"/>
<dbReference type="PANTHER" id="PTHR12526">
    <property type="entry name" value="GLYCOSYLTRANSFERASE"/>
    <property type="match status" value="1"/>
</dbReference>
<dbReference type="RefSeq" id="WP_035013526.1">
    <property type="nucleotide sequence ID" value="NZ_ARZY01000006.1"/>
</dbReference>
<accession>W7QQ94</accession>
<dbReference type="GO" id="GO:0016757">
    <property type="term" value="F:glycosyltransferase activity"/>
    <property type="evidence" value="ECO:0007669"/>
    <property type="project" value="TreeGrafter"/>
</dbReference>
<name>W7QQ94_9ALTE</name>
<dbReference type="Pfam" id="PF13692">
    <property type="entry name" value="Glyco_trans_1_4"/>
    <property type="match status" value="1"/>
</dbReference>
<sequence length="404" mass="45161">MKIIIIAQRLPYPPNKGEKLRSYYQIEYLVNQGHSVTVVAPTESTSDLQDGQKLQQKLNVKVELVDIGNRKLKLLTGLLANQCLSVANFYGKALQVQVDSLLATVQFDCILCTASSVAEYVFKSPMVDKNRDKLMLLMDFMDLDSDKWRQYAVKSKFPMSWVYQREARLLSKYENRIHEYFDQCFFVSNQEVTLFGKQLNSQNTSIAIGNGIDFSEFKPVLLADKPQGCNLLFTGVMDYAPNVDAVVWFVEQVWPKIIAECSNAKFIIAGMRPTAKVKELTKFQGIEVTGFVDDIMPYYNQAHVFVAPFRIARGVQNKVLQAFACGLPTVATSMGAEGINCQDGQHLLVADEADDFANAVLRLINEGTLAQGLGTNAVDLMQAEYAWESKLSALNIVLSKESIA</sequence>
<protein>
    <submittedName>
        <fullName evidence="1">Sugar transferase</fullName>
    </submittedName>
</protein>
<dbReference type="eggNOG" id="COG0438">
    <property type="taxonomic scope" value="Bacteria"/>
</dbReference>
<dbReference type="SUPFAM" id="SSF53756">
    <property type="entry name" value="UDP-Glycosyltransferase/glycogen phosphorylase"/>
    <property type="match status" value="1"/>
</dbReference>
<dbReference type="Proteomes" id="UP000019276">
    <property type="component" value="Unassembled WGS sequence"/>
</dbReference>
<keyword evidence="2" id="KW-1185">Reference proteome</keyword>
<dbReference type="AlphaFoldDB" id="W7QQ94"/>
<dbReference type="STRING" id="1328313.DS2_04825"/>
<dbReference type="EMBL" id="ARZY01000006">
    <property type="protein sequence ID" value="EWH11152.1"/>
    <property type="molecule type" value="Genomic_DNA"/>
</dbReference>
<organism evidence="1 2">
    <name type="scientific">Catenovulum agarivorans DS-2</name>
    <dbReference type="NCBI Taxonomy" id="1328313"/>
    <lineage>
        <taxon>Bacteria</taxon>
        <taxon>Pseudomonadati</taxon>
        <taxon>Pseudomonadota</taxon>
        <taxon>Gammaproteobacteria</taxon>
        <taxon>Alteromonadales</taxon>
        <taxon>Alteromonadaceae</taxon>
        <taxon>Catenovulum</taxon>
    </lineage>
</organism>
<dbReference type="PANTHER" id="PTHR12526:SF600">
    <property type="entry name" value="GLYCOSYL TRANSFERASE GROUP 1"/>
    <property type="match status" value="1"/>
</dbReference>
<dbReference type="NCBIfam" id="TIGR03087">
    <property type="entry name" value="stp1"/>
    <property type="match status" value="1"/>
</dbReference>
<evidence type="ECO:0000313" key="2">
    <source>
        <dbReference type="Proteomes" id="UP000019276"/>
    </source>
</evidence>
<dbReference type="CDD" id="cd03801">
    <property type="entry name" value="GT4_PimA-like"/>
    <property type="match status" value="1"/>
</dbReference>
<proteinExistence type="predicted"/>
<dbReference type="PATRIC" id="fig|1328313.3.peg.997"/>
<keyword evidence="1" id="KW-0808">Transferase</keyword>
<dbReference type="Gene3D" id="3.40.50.2000">
    <property type="entry name" value="Glycogen Phosphorylase B"/>
    <property type="match status" value="2"/>
</dbReference>